<dbReference type="Proteomes" id="UP001296104">
    <property type="component" value="Unassembled WGS sequence"/>
</dbReference>
<dbReference type="InterPro" id="IPR001611">
    <property type="entry name" value="Leu-rich_rpt"/>
</dbReference>
<feature type="region of interest" description="Disordered" evidence="3">
    <location>
        <begin position="348"/>
        <end position="385"/>
    </location>
</feature>
<feature type="compositionally biased region" description="Polar residues" evidence="3">
    <location>
        <begin position="1083"/>
        <end position="1112"/>
    </location>
</feature>
<comment type="caution">
    <text evidence="4">The sequence shown here is derived from an EMBL/GenBank/DDBJ whole genome shotgun (WGS) entry which is preliminary data.</text>
</comment>
<feature type="region of interest" description="Disordered" evidence="3">
    <location>
        <begin position="670"/>
        <end position="690"/>
    </location>
</feature>
<dbReference type="PROSITE" id="PS51450">
    <property type="entry name" value="LRR"/>
    <property type="match status" value="3"/>
</dbReference>
<dbReference type="GO" id="GO:0061499">
    <property type="term" value="C:outer plaque of mitotic spindle pole body"/>
    <property type="evidence" value="ECO:0007669"/>
    <property type="project" value="TreeGrafter"/>
</dbReference>
<feature type="region of interest" description="Disordered" evidence="3">
    <location>
        <begin position="985"/>
        <end position="1112"/>
    </location>
</feature>
<gene>
    <name evidence="4" type="ORF">LECACI_7A005590</name>
</gene>
<feature type="compositionally biased region" description="Acidic residues" evidence="3">
    <location>
        <begin position="12"/>
        <end position="21"/>
    </location>
</feature>
<dbReference type="Gene3D" id="3.80.10.10">
    <property type="entry name" value="Ribonuclease Inhibitor"/>
    <property type="match status" value="2"/>
</dbReference>
<feature type="compositionally biased region" description="Low complexity" evidence="3">
    <location>
        <begin position="32"/>
        <end position="62"/>
    </location>
</feature>
<dbReference type="GO" id="GO:0035591">
    <property type="term" value="F:signaling adaptor activity"/>
    <property type="evidence" value="ECO:0007669"/>
    <property type="project" value="TreeGrafter"/>
</dbReference>
<protein>
    <submittedName>
        <fullName evidence="4">Septation initiation network scaffold cdc11</fullName>
    </submittedName>
</protein>
<organism evidence="4 5">
    <name type="scientific">Lecanosticta acicola</name>
    <dbReference type="NCBI Taxonomy" id="111012"/>
    <lineage>
        <taxon>Eukaryota</taxon>
        <taxon>Fungi</taxon>
        <taxon>Dikarya</taxon>
        <taxon>Ascomycota</taxon>
        <taxon>Pezizomycotina</taxon>
        <taxon>Dothideomycetes</taxon>
        <taxon>Dothideomycetidae</taxon>
        <taxon>Mycosphaerellales</taxon>
        <taxon>Mycosphaerellaceae</taxon>
        <taxon>Lecanosticta</taxon>
    </lineage>
</organism>
<feature type="region of interest" description="Disordered" evidence="3">
    <location>
        <begin position="399"/>
        <end position="461"/>
    </location>
</feature>
<dbReference type="EMBL" id="CAVMBE010000036">
    <property type="protein sequence ID" value="CAK4030432.1"/>
    <property type="molecule type" value="Genomic_DNA"/>
</dbReference>
<feature type="region of interest" description="Disordered" evidence="3">
    <location>
        <begin position="903"/>
        <end position="949"/>
    </location>
</feature>
<feature type="compositionally biased region" description="Polar residues" evidence="3">
    <location>
        <begin position="87"/>
        <end position="122"/>
    </location>
</feature>
<dbReference type="InterPro" id="IPR025875">
    <property type="entry name" value="Leu-rich_rpt_4"/>
</dbReference>
<feature type="compositionally biased region" description="Basic and acidic residues" evidence="3">
    <location>
        <begin position="1011"/>
        <end position="1031"/>
    </location>
</feature>
<feature type="compositionally biased region" description="Acidic residues" evidence="3">
    <location>
        <begin position="195"/>
        <end position="204"/>
    </location>
</feature>
<dbReference type="PANTHER" id="PTHR47566:SF1">
    <property type="entry name" value="PROTEIN NUD1"/>
    <property type="match status" value="1"/>
</dbReference>
<evidence type="ECO:0000256" key="1">
    <source>
        <dbReference type="ARBA" id="ARBA00022614"/>
    </source>
</evidence>
<feature type="region of interest" description="Disordered" evidence="3">
    <location>
        <begin position="1"/>
        <end position="122"/>
    </location>
</feature>
<proteinExistence type="predicted"/>
<dbReference type="InterPro" id="IPR052574">
    <property type="entry name" value="CDIRP"/>
</dbReference>
<feature type="compositionally biased region" description="Polar residues" evidence="3">
    <location>
        <begin position="436"/>
        <end position="445"/>
    </location>
</feature>
<feature type="region of interest" description="Disordered" evidence="3">
    <location>
        <begin position="581"/>
        <end position="650"/>
    </location>
</feature>
<name>A0AAI8Z0Y6_9PEZI</name>
<dbReference type="InterPro" id="IPR032675">
    <property type="entry name" value="LRR_dom_sf"/>
</dbReference>
<evidence type="ECO:0000256" key="3">
    <source>
        <dbReference type="SAM" id="MobiDB-lite"/>
    </source>
</evidence>
<dbReference type="GO" id="GO:1902412">
    <property type="term" value="P:regulation of mitotic cytokinesis"/>
    <property type="evidence" value="ECO:0007669"/>
    <property type="project" value="TreeGrafter"/>
</dbReference>
<feature type="region of interest" description="Disordered" evidence="3">
    <location>
        <begin position="807"/>
        <end position="855"/>
    </location>
</feature>
<dbReference type="PANTHER" id="PTHR47566">
    <property type="match status" value="1"/>
</dbReference>
<feature type="region of interest" description="Disordered" evidence="3">
    <location>
        <begin position="137"/>
        <end position="286"/>
    </location>
</feature>
<keyword evidence="5" id="KW-1185">Reference proteome</keyword>
<reference evidence="4" key="1">
    <citation type="submission" date="2023-11" db="EMBL/GenBank/DDBJ databases">
        <authorList>
            <person name="Alioto T."/>
            <person name="Alioto T."/>
            <person name="Gomez Garrido J."/>
        </authorList>
    </citation>
    <scope>NUCLEOTIDE SEQUENCE</scope>
</reference>
<evidence type="ECO:0000256" key="2">
    <source>
        <dbReference type="ARBA" id="ARBA00022737"/>
    </source>
</evidence>
<evidence type="ECO:0000313" key="5">
    <source>
        <dbReference type="Proteomes" id="UP001296104"/>
    </source>
</evidence>
<feature type="compositionally biased region" description="Polar residues" evidence="3">
    <location>
        <begin position="924"/>
        <end position="948"/>
    </location>
</feature>
<dbReference type="SMART" id="SM00365">
    <property type="entry name" value="LRR_SD22"/>
    <property type="match status" value="3"/>
</dbReference>
<feature type="compositionally biased region" description="Acidic residues" evidence="3">
    <location>
        <begin position="214"/>
        <end position="229"/>
    </location>
</feature>
<accession>A0AAI8Z0Y6</accession>
<keyword evidence="2" id="KW-0677">Repeat</keyword>
<sequence length="1844" mass="204130">MSQNVAPWLQGLEDDEDDEAWDISVPAPQYVSSASHNANSIHSRLSHGSLSRPSSQKSQSSIQRHRNPLVPLTDSRRNSIRRPSGSIKLTQSRSFSGASDSSVVQYSTVQQRSKSASPVKQQTLEWKRRLMHGKVGYGDQTDLFGPSGLENIFAQSRPTESPSRKTRGSMQWLERSAVASMPSSPPSWPSRLEAPEEQDEDAMVEGESQRLTAVEEEQNSEDQYNEEDESFRSNPFDLRHSAEPEMEESGRQESEHNDESSPQRTVGEQTHDNIAGSRTVSGQTELDDFSPVFVSKHTSVNGEVEYKALDSRMIKQFWNQTINLKHPDHQPSSDPTTSNAPGRISVEVSTQTDGPESSVLPAVPDLSLSENLPTGTPPSAALGENVQLERGGYSNNGSFRIRPLSASQSTAEPSLAVPETSGLLSPLPTSGRRYQASRSVPSTPIQEARAEPRSRSSGSPLKLFAAHDTYTSNRLLRRMSQLDPDLSAIRSEGASPVSTQKPTASEQWRRTVSSSSFGSGELNGHGFNAEITITSASDSDKANSDRSPGSEVAPPGSWIPLAFRIENNAAGDTFKLKRKISKRSEVTSKESTLNASTKHMQPSVEDVPDNSALQAAGGGVLQETSNAGFGKRPPNSPFKAPTPKRRRTLHASELEDDASRLSRSYHAQLQGALSSQKRRDSRRGDYDVAEPSVLAQRKILRPRNPTPSQSRREQIEAEIREAAEQFADQEPEALEAVMEQIESSMAADSPPSIQQQANVVAGEVAKFSLRIQKASGDHTERKRSVTTQDFFNEAVMVMRLIREKAGRQSGLGSVAESDQEGMAATPEMENSKVNSPSLRVSRPPSREGFSGWRPRNSEQTDARVISYLRRYQERDDTEFIAPSVVSLDADDDQAEYVAVDEHSNIRIKGPLPTRVVQTEDDPSRPSTQHSQQSSLASHNSDATSTGRTLLSRKSDNVGCLAPDAVAHLIGEQVGAMTYDKDKQQWVKAKSPNKPQYGSFLEPPSNITSDDDPFREISDLPVDEHKEEEIRKASTGRRPSALPDELEASHVQEKREPEEHIAESRTTSQETVLARPDTRDSKLSQHAYSSSDPSRYTAFASSQQQTNETRATSWGNEELAQLAAQGKARHQPLAYAAAQAALALAQRNEGNETAELQIEESEVSCVSASIPTIKSKMDTSTERQHRVDRNMSGERDELADLREDTVLDAEEPEIENIRSPRLRQAQTVPHPHATRKYQGVASEMSLRRKTLTNKFNETELMEQSEVSFVAPLPGERMMSVSLSVSRPMTKRQPVGRVLDPQSSPTKYEPSFMFSDLPEFTVHEEDCERPSERALAERLAAHAAAEVNDRYALSVKDLVNILTDVQEDEPYWENIKQLDLHDRALASLHGLGDFCGSVQDIDVSDNKLSYLNGAPSTVRQLIARSNQLSSLTPWTHLMNLQYLDISGNQLHNLDGLSCLIHLRELRADDNEITSINGIMSLDGLLKLRARRNAIKSADFSSAHLCRLEELDLCGNSVSTVQSLESLPRLERLNLDGNPLTKPFSALEEMPHLKHLSLKGCRLQRLDVRHMPALHTLLLDENSLSTVSGVEHLRCLDVLSMRKQTLSGGSHVSILEEPLQARTVRLSGNELPCVRLPHSLLSLQHLEMASVGLQELTDDFGLKLPNLMTLNLNFNSLKDARPLLNIQKLEQVSICGNRLSRLRKNVAALSKIATVTSIDLRDNPLTQGFYPHFGATQQTSVIRRSPSDEDDEDEKAEKREAARYVLPAVDADQDRVHYGRMDDDSKLRRRVYQLLLGNSCGKLDYLDGLAFDKNGAMVRDKTWERLIELGIVRKSGAVGLRSDEESP</sequence>
<dbReference type="Pfam" id="PF12799">
    <property type="entry name" value="LRR_4"/>
    <property type="match status" value="1"/>
</dbReference>
<keyword evidence="1" id="KW-0433">Leucine-rich repeat</keyword>
<feature type="compositionally biased region" description="Polar residues" evidence="3">
    <location>
        <begin position="589"/>
        <end position="600"/>
    </location>
</feature>
<feature type="compositionally biased region" description="Basic and acidic residues" evidence="3">
    <location>
        <begin position="1046"/>
        <end position="1062"/>
    </location>
</feature>
<feature type="compositionally biased region" description="Polar residues" evidence="3">
    <location>
        <begin position="496"/>
        <end position="518"/>
    </location>
</feature>
<evidence type="ECO:0000313" key="4">
    <source>
        <dbReference type="EMBL" id="CAK4030432.1"/>
    </source>
</evidence>
<feature type="region of interest" description="Disordered" evidence="3">
    <location>
        <begin position="491"/>
        <end position="557"/>
    </location>
</feature>
<dbReference type="SUPFAM" id="SSF52058">
    <property type="entry name" value="L domain-like"/>
    <property type="match status" value="1"/>
</dbReference>
<feature type="compositionally biased region" description="Basic and acidic residues" evidence="3">
    <location>
        <begin position="237"/>
        <end position="261"/>
    </location>
</feature>
<dbReference type="GO" id="GO:0031028">
    <property type="term" value="P:septation initiation signaling"/>
    <property type="evidence" value="ECO:0007669"/>
    <property type="project" value="TreeGrafter"/>
</dbReference>